<reference evidence="3 4" key="1">
    <citation type="journal article" date="2012" name="Eukaryot. Cell">
        <title>Draft genome sequence of Wickerhamomyces ciferrii NRRL Y-1031 F-60-10.</title>
        <authorList>
            <person name="Schneider J."/>
            <person name="Andrea H."/>
            <person name="Blom J."/>
            <person name="Jaenicke S."/>
            <person name="Ruckert C."/>
            <person name="Schorsch C."/>
            <person name="Szczepanowski R."/>
            <person name="Farwick M."/>
            <person name="Goesmann A."/>
            <person name="Puhler A."/>
            <person name="Schaffer S."/>
            <person name="Tauch A."/>
            <person name="Kohler T."/>
            <person name="Brinkrolf K."/>
        </authorList>
    </citation>
    <scope>NUCLEOTIDE SEQUENCE [LARGE SCALE GENOMIC DNA]</scope>
    <source>
        <strain evidence="4">ATCC 14091 / BCRC 22168 / CBS 111 / JCM 3599 / NBRC 0793 / NRRL Y-1031 F-60-10</strain>
    </source>
</reference>
<evidence type="ECO:0000256" key="2">
    <source>
        <dbReference type="SAM" id="SignalP"/>
    </source>
</evidence>
<dbReference type="Proteomes" id="UP000009328">
    <property type="component" value="Unassembled WGS sequence"/>
</dbReference>
<keyword evidence="1" id="KW-0812">Transmembrane</keyword>
<feature type="signal peptide" evidence="2">
    <location>
        <begin position="1"/>
        <end position="21"/>
    </location>
</feature>
<keyword evidence="2" id="KW-0732">Signal</keyword>
<sequence>MKFSITSALAVFSLFSVSALAAPVASPDAVALPNADPLAFAAPAPVADSTLDAVNAGVANITGELGELTKVLTSSKAPKDSYTKITNIVVKLVEGIVDTLGKATGLTEATDSINKLLNTAIGALDTLEKETGLTDTLNKEVDSLVSTVQGLLKNLVSTLNGILKNLFALNLVGVVVALLGGLLKTLGGLLSGL</sequence>
<proteinExistence type="predicted"/>
<accession>K0KN29</accession>
<keyword evidence="4" id="KW-1185">Reference proteome</keyword>
<keyword evidence="1" id="KW-1133">Transmembrane helix</keyword>
<protein>
    <submittedName>
        <fullName evidence="3">Secreted protein</fullName>
    </submittedName>
</protein>
<feature type="transmembrane region" description="Helical" evidence="1">
    <location>
        <begin position="167"/>
        <end position="190"/>
    </location>
</feature>
<dbReference type="HOGENOM" id="CLU_1409813_0_0_1"/>
<comment type="caution">
    <text evidence="3">The sequence shown here is derived from an EMBL/GenBank/DDBJ whole genome shotgun (WGS) entry which is preliminary data.</text>
</comment>
<dbReference type="AlphaFoldDB" id="K0KN29"/>
<evidence type="ECO:0000256" key="1">
    <source>
        <dbReference type="SAM" id="Phobius"/>
    </source>
</evidence>
<organism evidence="3 4">
    <name type="scientific">Wickerhamomyces ciferrii (strain ATCC 14091 / BCRC 22168 / CBS 111 / JCM 3599 / NBRC 0793 / NRRL Y-1031 F-60-10)</name>
    <name type="common">Yeast</name>
    <name type="synonym">Pichia ciferrii</name>
    <dbReference type="NCBI Taxonomy" id="1206466"/>
    <lineage>
        <taxon>Eukaryota</taxon>
        <taxon>Fungi</taxon>
        <taxon>Dikarya</taxon>
        <taxon>Ascomycota</taxon>
        <taxon>Saccharomycotina</taxon>
        <taxon>Saccharomycetes</taxon>
        <taxon>Phaffomycetales</taxon>
        <taxon>Wickerhamomycetaceae</taxon>
        <taxon>Wickerhamomyces</taxon>
    </lineage>
</organism>
<evidence type="ECO:0000313" key="4">
    <source>
        <dbReference type="Proteomes" id="UP000009328"/>
    </source>
</evidence>
<feature type="chain" id="PRO_5003836352" evidence="2">
    <location>
        <begin position="22"/>
        <end position="193"/>
    </location>
</feature>
<evidence type="ECO:0000313" key="3">
    <source>
        <dbReference type="EMBL" id="CCH46670.1"/>
    </source>
</evidence>
<dbReference type="InParanoid" id="K0KN29"/>
<dbReference type="EMBL" id="CAIF01000261">
    <property type="protein sequence ID" value="CCH46670.1"/>
    <property type="molecule type" value="Genomic_DNA"/>
</dbReference>
<gene>
    <name evidence="3" type="ORF">BN7_6267</name>
</gene>
<name>K0KN29_WICCF</name>
<keyword evidence="1" id="KW-0472">Membrane</keyword>